<dbReference type="PANTHER" id="PTHR46438:SF11">
    <property type="entry name" value="LIPASE-RELATED"/>
    <property type="match status" value="1"/>
</dbReference>
<sequence>MSKWRTSTITFASLFAAGSLWVCSKYAFSAYRSLTPEELGLDEFESLHQVGKLKLNRYLRIHPTNTDICYIVVHGFGGQMLSLAPVINLLADFGSVFAVDHVGHGKSQTSTDPLDYSTEAIVESIASTFKSSCPQFKTVVVIGHSLGCAHSVRLSNILQESGVNVKGIVLVSPKSTEEDLPMLKKMVQRVSPIAIDFIRFVESFAGAYSTSVNRIVHKNDLTLRHRSCRWNRATPSSVIRLTALGIHLPEPKDYESIRAPLLMLYGIHDTLTKYDPNVTNIEKWAKNSQISIHELDSSHLPMWEDKDNFNRHLLAFLKDIKAVV</sequence>
<feature type="domain" description="AB hydrolase-1" evidence="1">
    <location>
        <begin position="71"/>
        <end position="305"/>
    </location>
</feature>
<dbReference type="VEuPathDB" id="FungiDB:BDEG_20123"/>
<dbReference type="InterPro" id="IPR029058">
    <property type="entry name" value="AB_hydrolase_fold"/>
</dbReference>
<dbReference type="SUPFAM" id="SSF53474">
    <property type="entry name" value="alpha/beta-Hydrolases"/>
    <property type="match status" value="1"/>
</dbReference>
<dbReference type="AlphaFoldDB" id="A0A177W8A7"/>
<dbReference type="OrthoDB" id="428974at2759"/>
<proteinExistence type="predicted"/>
<evidence type="ECO:0000313" key="2">
    <source>
        <dbReference type="EMBL" id="OAJ35894.1"/>
    </source>
</evidence>
<dbReference type="Proteomes" id="UP000077115">
    <property type="component" value="Unassembled WGS sequence"/>
</dbReference>
<dbReference type="Gene3D" id="3.40.50.1820">
    <property type="entry name" value="alpha/beta hydrolase"/>
    <property type="match status" value="1"/>
</dbReference>
<dbReference type="STRING" id="403673.A0A177W8A7"/>
<protein>
    <recommendedName>
        <fullName evidence="1">AB hydrolase-1 domain-containing protein</fullName>
    </recommendedName>
</protein>
<organism evidence="2 3">
    <name type="scientific">Batrachochytrium dendrobatidis (strain JEL423)</name>
    <dbReference type="NCBI Taxonomy" id="403673"/>
    <lineage>
        <taxon>Eukaryota</taxon>
        <taxon>Fungi</taxon>
        <taxon>Fungi incertae sedis</taxon>
        <taxon>Chytridiomycota</taxon>
        <taxon>Chytridiomycota incertae sedis</taxon>
        <taxon>Chytridiomycetes</taxon>
        <taxon>Rhizophydiales</taxon>
        <taxon>Rhizophydiales incertae sedis</taxon>
        <taxon>Batrachochytrium</taxon>
    </lineage>
</organism>
<dbReference type="InterPro" id="IPR000073">
    <property type="entry name" value="AB_hydrolase_1"/>
</dbReference>
<dbReference type="eggNOG" id="ENOG502SB79">
    <property type="taxonomic scope" value="Eukaryota"/>
</dbReference>
<evidence type="ECO:0000259" key="1">
    <source>
        <dbReference type="Pfam" id="PF00561"/>
    </source>
</evidence>
<dbReference type="EMBL" id="DS022300">
    <property type="protein sequence ID" value="OAJ35894.1"/>
    <property type="molecule type" value="Genomic_DNA"/>
</dbReference>
<dbReference type="Pfam" id="PF00561">
    <property type="entry name" value="Abhydrolase_1"/>
    <property type="match status" value="1"/>
</dbReference>
<gene>
    <name evidence="2" type="ORF">BDEG_20123</name>
</gene>
<reference evidence="2 3" key="1">
    <citation type="submission" date="2006-10" db="EMBL/GenBank/DDBJ databases">
        <title>The Genome Sequence of Batrachochytrium dendrobatidis JEL423.</title>
        <authorList>
            <consortium name="The Broad Institute Genome Sequencing Platform"/>
            <person name="Birren B."/>
            <person name="Lander E."/>
            <person name="Galagan J."/>
            <person name="Cuomo C."/>
            <person name="Devon K."/>
            <person name="Jaffe D."/>
            <person name="Butler J."/>
            <person name="Alvarez P."/>
            <person name="Gnerre S."/>
            <person name="Grabherr M."/>
            <person name="Kleber M."/>
            <person name="Mauceli E."/>
            <person name="Brockman W."/>
            <person name="Young S."/>
            <person name="LaButti K."/>
            <person name="Sykes S."/>
            <person name="DeCaprio D."/>
            <person name="Crawford M."/>
            <person name="Koehrsen M."/>
            <person name="Engels R."/>
            <person name="Montgomery P."/>
            <person name="Pearson M."/>
            <person name="Howarth C."/>
            <person name="Larson L."/>
            <person name="White J."/>
            <person name="O'Leary S."/>
            <person name="Kodira C."/>
            <person name="Zeng Q."/>
            <person name="Yandava C."/>
            <person name="Alvarado L."/>
            <person name="Longcore J."/>
            <person name="James T."/>
        </authorList>
    </citation>
    <scope>NUCLEOTIDE SEQUENCE [LARGE SCALE GENOMIC DNA]</scope>
    <source>
        <strain evidence="2 3">JEL423</strain>
    </source>
</reference>
<accession>A0A177W8A7</accession>
<dbReference type="PANTHER" id="PTHR46438">
    <property type="entry name" value="ALPHA/BETA-HYDROLASES SUPERFAMILY PROTEIN"/>
    <property type="match status" value="1"/>
</dbReference>
<evidence type="ECO:0000313" key="3">
    <source>
        <dbReference type="Proteomes" id="UP000077115"/>
    </source>
</evidence>
<reference evidence="2 3" key="2">
    <citation type="submission" date="2016-05" db="EMBL/GenBank/DDBJ databases">
        <title>Lineage-specific infection strategies underlie the spectrum of fungal disease in amphibians.</title>
        <authorList>
            <person name="Cuomo C.A."/>
            <person name="Farrer R.A."/>
            <person name="James T."/>
            <person name="Longcore J."/>
            <person name="Birren B."/>
        </authorList>
    </citation>
    <scope>NUCLEOTIDE SEQUENCE [LARGE SCALE GENOMIC DNA]</scope>
    <source>
        <strain evidence="2 3">JEL423</strain>
    </source>
</reference>
<name>A0A177W8A7_BATDL</name>